<accession>A0A915J5Z4</accession>
<evidence type="ECO:0000313" key="2">
    <source>
        <dbReference type="WBParaSite" id="nRc.2.0.1.t21153-RA"/>
    </source>
</evidence>
<dbReference type="WBParaSite" id="nRc.2.0.1.t21153-RA">
    <property type="protein sequence ID" value="nRc.2.0.1.t21153-RA"/>
    <property type="gene ID" value="nRc.2.0.1.g21153"/>
</dbReference>
<sequence>LKLNSSLIIKVFTSILVGPEEEKTLPTKGAKRARTNSNNSVNVITTGVHNLSPSNMKLLLEFLQVLTANDKLEKTECLLPLLFKSVEILILTEDKENLEFGLRVALNCIESVCLKLEELVVRLMPVFSFMGDNLFRLDDSHSFQATADKIEKYQLIVKIFRDFVASSMHFPPHRRLAVLSNLVLSSKSNIEDALESLNESNDPEVTNENLWIMIGLLIEYH</sequence>
<name>A0A915J5Z4_ROMCU</name>
<protein>
    <submittedName>
        <fullName evidence="2">HEAT repeat-containing protein 1</fullName>
    </submittedName>
</protein>
<organism evidence="1 2">
    <name type="scientific">Romanomermis culicivorax</name>
    <name type="common">Nematode worm</name>
    <dbReference type="NCBI Taxonomy" id="13658"/>
    <lineage>
        <taxon>Eukaryota</taxon>
        <taxon>Metazoa</taxon>
        <taxon>Ecdysozoa</taxon>
        <taxon>Nematoda</taxon>
        <taxon>Enoplea</taxon>
        <taxon>Dorylaimia</taxon>
        <taxon>Mermithida</taxon>
        <taxon>Mermithoidea</taxon>
        <taxon>Mermithidae</taxon>
        <taxon>Romanomermis</taxon>
    </lineage>
</organism>
<evidence type="ECO:0000313" key="1">
    <source>
        <dbReference type="Proteomes" id="UP000887565"/>
    </source>
</evidence>
<dbReference type="AlphaFoldDB" id="A0A915J5Z4"/>
<keyword evidence="1" id="KW-1185">Reference proteome</keyword>
<dbReference type="Proteomes" id="UP000887565">
    <property type="component" value="Unplaced"/>
</dbReference>
<reference evidence="2" key="1">
    <citation type="submission" date="2022-11" db="UniProtKB">
        <authorList>
            <consortium name="WormBaseParasite"/>
        </authorList>
    </citation>
    <scope>IDENTIFICATION</scope>
</reference>
<proteinExistence type="predicted"/>